<evidence type="ECO:0000259" key="2">
    <source>
        <dbReference type="Pfam" id="PF14028"/>
    </source>
</evidence>
<name>A0A0D0FXZ9_9SPHI</name>
<feature type="domain" description="Lantibiotic dehydratase N-terminal" evidence="1">
    <location>
        <begin position="47"/>
        <end position="684"/>
    </location>
</feature>
<evidence type="ECO:0000259" key="1">
    <source>
        <dbReference type="Pfam" id="PF04738"/>
    </source>
</evidence>
<dbReference type="InterPro" id="IPR006827">
    <property type="entry name" value="Lant_deHydtase_N"/>
</dbReference>
<evidence type="ECO:0000313" key="4">
    <source>
        <dbReference type="Proteomes" id="UP000032049"/>
    </source>
</evidence>
<evidence type="ECO:0000313" key="3">
    <source>
        <dbReference type="EMBL" id="KIO77384.1"/>
    </source>
</evidence>
<accession>A0A0D0FXZ9</accession>
<dbReference type="STRING" id="1503925.TH53_09765"/>
<sequence length="1050" mass="120185">MQKAKITPFDFYLLRMPALSIDNLFALNKIADPESLIKAIFTIYQSEDIQESIYLASPELHAELLKWLENPALIKSEKLMQTLYKYLLRMSSRCTPYGLFAGFDMGLIGEEKTSWELKNDTVKHSRLDMNYVAEITSALIQQPELKTKLTFYPNNSLYKTNTTYRYYEYKLRNKKRDYFLVSIKSSKYVEMILSTAANGAKYQDLLNALISLSLTPEQSAEFLDDIINSQIITSELEPTVTGREFFDVLLEKLEQLDSTNTKLPGLLKINTILQEKGNLIGACKEIESILLEDFPSAKSKDLVQTDLEIKMNKNSLSKQSIGILSKELGELSGLYKSTVSGDLRTFKQKFSYRYEEQEIPLLEALDTEAGIGYAKFSGAHANYTPLIDGMILPGKKEISKISWTPYKQFVFKKFIESQETGNDKIMITPEELEKLGQRENSLPNTLYSVGSFVAASGEDLDNGDFKFSMTICGGPSATPLLGRFAQSIDPLDQKLKQCAQIEQDGLGDAIVAEVVHLPEARIGNILQRPQIRSYEIPFLGNSSADKDHQIPVTDLMVSIRNGKIVLRSKRLNKIIIPRLSSAHNFGNGISVYKFLCDLQNQDNSFAIIWDWNFLGEQAFLPRIEYKHIILSRARWQLKSSIYNDIKGIKTAEEITAFRKKYNLPAKVLLTEGDNELLLDFDSLLVMPLLIQHLKKKDAVLYEFLHTQDSHLATDSSGAGYLNEVIIPFYVQNEVKASRGLVQGKKSVITRSFPLGSEWTYVKIYCGSKWADTILTEYLLPLITDMEEDGIVEKWFFIRFNDPEGHLRVRFLHQKNAAATAEIISRIQQALSGLYEERIVCKLQYDTYDREIERYGEKTMELSETVFYHDSKAVSSFIDMIEGVEGERYRWLFAMRGVDLLMADFEMTIEQRQQMMEQVFSSFFTEFDGNKSLNTQLNDKFRAVTSELNLFMDPQNDTEEIEDAVQLFTVRSALNKSALEKFYNSAQEHTPGTDFSAVFRSIMPSYIHMFLNRIFIANQRMHEMVVYHHMAKYYASLIARRKHSPIKTILS</sequence>
<dbReference type="InterPro" id="IPR023809">
    <property type="entry name" value="Thiopep_bacteriocin_synth_dom"/>
</dbReference>
<dbReference type="AlphaFoldDB" id="A0A0D0FXZ9"/>
<feature type="domain" description="Thiopeptide-type bacteriocin biosynthesis" evidence="2">
    <location>
        <begin position="758"/>
        <end position="1033"/>
    </location>
</feature>
<dbReference type="Pfam" id="PF14028">
    <property type="entry name" value="Lant_dehydr_C"/>
    <property type="match status" value="1"/>
</dbReference>
<dbReference type="NCBIfam" id="TIGR03891">
    <property type="entry name" value="thiopep_ocin"/>
    <property type="match status" value="1"/>
</dbReference>
<dbReference type="RefSeq" id="WP_041881197.1">
    <property type="nucleotide sequence ID" value="NZ_CP157278.1"/>
</dbReference>
<dbReference type="OrthoDB" id="1273722at2"/>
<proteinExistence type="predicted"/>
<reference evidence="3 4" key="1">
    <citation type="submission" date="2015-01" db="EMBL/GenBank/DDBJ databases">
        <title>Draft genome sequence of Pedobacter sp. NL19 isolated from sludge of an effluent treatment pond in an abandoned uranium mine.</title>
        <authorList>
            <person name="Santos T."/>
            <person name="Caetano T."/>
            <person name="Covas C."/>
            <person name="Cruz A."/>
            <person name="Mendo S."/>
        </authorList>
    </citation>
    <scope>NUCLEOTIDE SEQUENCE [LARGE SCALE GENOMIC DNA]</scope>
    <source>
        <strain evidence="3 4">NL19</strain>
    </source>
</reference>
<keyword evidence="4" id="KW-1185">Reference proteome</keyword>
<protein>
    <recommendedName>
        <fullName evidence="5">Thiopeptide-type bacteriocin biosynthesis domain-containing protein</fullName>
    </recommendedName>
</protein>
<dbReference type="EMBL" id="JXRA01000036">
    <property type="protein sequence ID" value="KIO77384.1"/>
    <property type="molecule type" value="Genomic_DNA"/>
</dbReference>
<evidence type="ECO:0008006" key="5">
    <source>
        <dbReference type="Google" id="ProtNLM"/>
    </source>
</evidence>
<organism evidence="3 4">
    <name type="scientific">Pedobacter lusitanus</name>
    <dbReference type="NCBI Taxonomy" id="1503925"/>
    <lineage>
        <taxon>Bacteria</taxon>
        <taxon>Pseudomonadati</taxon>
        <taxon>Bacteroidota</taxon>
        <taxon>Sphingobacteriia</taxon>
        <taxon>Sphingobacteriales</taxon>
        <taxon>Sphingobacteriaceae</taxon>
        <taxon>Pedobacter</taxon>
    </lineage>
</organism>
<dbReference type="Proteomes" id="UP000032049">
    <property type="component" value="Unassembled WGS sequence"/>
</dbReference>
<dbReference type="Pfam" id="PF04738">
    <property type="entry name" value="Lant_dehydr_N"/>
    <property type="match status" value="1"/>
</dbReference>
<gene>
    <name evidence="3" type="ORF">TH53_09765</name>
</gene>
<comment type="caution">
    <text evidence="3">The sequence shown here is derived from an EMBL/GenBank/DDBJ whole genome shotgun (WGS) entry which is preliminary data.</text>
</comment>